<dbReference type="Pfam" id="PF01841">
    <property type="entry name" value="Transglut_core"/>
    <property type="match status" value="1"/>
</dbReference>
<dbReference type="HOGENOM" id="CLU_008973_1_2_5"/>
<dbReference type="AlphaFoldDB" id="X5MM18"/>
<dbReference type="Proteomes" id="UP000032160">
    <property type="component" value="Chromosome I"/>
</dbReference>
<keyword evidence="2" id="KW-0378">Hydrolase</keyword>
<evidence type="ECO:0000259" key="1">
    <source>
        <dbReference type="SMART" id="SM00460"/>
    </source>
</evidence>
<dbReference type="InterPro" id="IPR002931">
    <property type="entry name" value="Transglutaminase-like"/>
</dbReference>
<dbReference type="PATRIC" id="fig|1458461.3.peg.1780"/>
<accession>X5MM18</accession>
<gene>
    <name evidence="2" type="ORF">BN1012_Phect1776</name>
</gene>
<keyword evidence="2" id="KW-0645">Protease</keyword>
<dbReference type="GO" id="GO:0008233">
    <property type="term" value="F:peptidase activity"/>
    <property type="evidence" value="ECO:0007669"/>
    <property type="project" value="UniProtKB-KW"/>
</dbReference>
<dbReference type="RefSeq" id="WP_043948139.1">
    <property type="nucleotide sequence ID" value="NZ_HG966617.1"/>
</dbReference>
<dbReference type="EMBL" id="HG966617">
    <property type="protein sequence ID" value="CDO59990.1"/>
    <property type="molecule type" value="Genomic_DNA"/>
</dbReference>
<name>X5MM18_9HYPH</name>
<dbReference type="SMART" id="SM00460">
    <property type="entry name" value="TGc"/>
    <property type="match status" value="1"/>
</dbReference>
<dbReference type="GO" id="GO:0006508">
    <property type="term" value="P:proteolysis"/>
    <property type="evidence" value="ECO:0007669"/>
    <property type="project" value="UniProtKB-KW"/>
</dbReference>
<protein>
    <submittedName>
        <fullName evidence="2">Protein containing transglutaminase-like domain,putative cysteine protease</fullName>
    </submittedName>
</protein>
<organism evidence="2 3">
    <name type="scientific">Candidatus Phaeomarinibacter ectocarpi</name>
    <dbReference type="NCBI Taxonomy" id="1458461"/>
    <lineage>
        <taxon>Bacteria</taxon>
        <taxon>Pseudomonadati</taxon>
        <taxon>Pseudomonadota</taxon>
        <taxon>Alphaproteobacteria</taxon>
        <taxon>Hyphomicrobiales</taxon>
        <taxon>Parvibaculaceae</taxon>
        <taxon>Candidatus Phaeomarinibacter</taxon>
    </lineage>
</organism>
<sequence>MRLKIEHRTRYAFSEPVRFVVQSLKLTPSRHEGQKPVNWSVTAEGCQITAGFTDGYGDEILTLTCPEPRTEVDVLVSGEVITKDTSGVLRGHAEQIKPRAFLRATDLTEPDSNIRDLAMSVAASQGADETGQPGTLDLAHALVAGVADAIAYTPGTTHAQTRAAEALEAGHGVCQDHAHVMISAARVLGLPARYVSGYLFTDANGETHEAAHGWAEIALDGLGWVGFDVSNRCCPTDGYIRLGSGLDARDAAPLKGVHSGLADEDMDVTLSVQEAQQQ</sequence>
<dbReference type="InterPro" id="IPR013589">
    <property type="entry name" value="Bac_transglu_N"/>
</dbReference>
<dbReference type="PANTHER" id="PTHR33490">
    <property type="entry name" value="BLR5614 PROTEIN-RELATED"/>
    <property type="match status" value="1"/>
</dbReference>
<feature type="domain" description="Transglutaminase-like" evidence="1">
    <location>
        <begin position="166"/>
        <end position="231"/>
    </location>
</feature>
<dbReference type="KEGG" id="pect:BN1012_Phect1776"/>
<dbReference type="Gene3D" id="3.10.620.30">
    <property type="match status" value="1"/>
</dbReference>
<keyword evidence="3" id="KW-1185">Reference proteome</keyword>
<dbReference type="OrthoDB" id="9804023at2"/>
<reference evidence="2 3" key="1">
    <citation type="journal article" date="2014" name="Front. Genet.">
        <title>Genome and metabolic network of "Candidatus Phaeomarinobacter ectocarpi" Ec32, a new candidate genus of Alphaproteobacteria frequently associated with brown algae.</title>
        <authorList>
            <person name="Dittami S.M."/>
            <person name="Barbeyron T."/>
            <person name="Boyen C."/>
            <person name="Cambefort J."/>
            <person name="Collet G."/>
            <person name="Delage L."/>
            <person name="Gobet A."/>
            <person name="Groisillier A."/>
            <person name="Leblanc C."/>
            <person name="Michel G."/>
            <person name="Scornet D."/>
            <person name="Siegel A."/>
            <person name="Tapia J.E."/>
            <person name="Tonon T."/>
        </authorList>
    </citation>
    <scope>NUCLEOTIDE SEQUENCE [LARGE SCALE GENOMIC DNA]</scope>
    <source>
        <strain evidence="2 3">Ec32</strain>
    </source>
</reference>
<dbReference type="InterPro" id="IPR038765">
    <property type="entry name" value="Papain-like_cys_pep_sf"/>
</dbReference>
<proteinExistence type="predicted"/>
<dbReference type="STRING" id="1458461.BN1012_Phect1776"/>
<evidence type="ECO:0000313" key="3">
    <source>
        <dbReference type="Proteomes" id="UP000032160"/>
    </source>
</evidence>
<evidence type="ECO:0000313" key="2">
    <source>
        <dbReference type="EMBL" id="CDO59990.1"/>
    </source>
</evidence>
<dbReference type="Pfam" id="PF08379">
    <property type="entry name" value="Bact_transglu_N"/>
    <property type="match status" value="1"/>
</dbReference>
<dbReference type="SUPFAM" id="SSF54001">
    <property type="entry name" value="Cysteine proteinases"/>
    <property type="match status" value="1"/>
</dbReference>
<dbReference type="PANTHER" id="PTHR33490:SF6">
    <property type="entry name" value="SLL1049 PROTEIN"/>
    <property type="match status" value="1"/>
</dbReference>